<dbReference type="Proteomes" id="UP000244069">
    <property type="component" value="Unassembled WGS sequence"/>
</dbReference>
<evidence type="ECO:0000256" key="4">
    <source>
        <dbReference type="ARBA" id="ARBA00023136"/>
    </source>
</evidence>
<keyword evidence="5" id="KW-0564">Palmitate</keyword>
<dbReference type="EMBL" id="QBKN01000019">
    <property type="protein sequence ID" value="PTX45908.1"/>
    <property type="molecule type" value="Genomic_DNA"/>
</dbReference>
<comment type="similarity">
    <text evidence="2">Belongs to the NlpA lipoprotein family.</text>
</comment>
<keyword evidence="6" id="KW-0449">Lipoprotein</keyword>
<comment type="subcellular location">
    <subcellularLocation>
        <location evidence="1">Membrane</location>
        <topology evidence="1">Lipid-anchor</topology>
    </subcellularLocation>
</comment>
<evidence type="ECO:0000313" key="9">
    <source>
        <dbReference type="Proteomes" id="UP000244069"/>
    </source>
</evidence>
<evidence type="ECO:0000256" key="7">
    <source>
        <dbReference type="SAM" id="SignalP"/>
    </source>
</evidence>
<gene>
    <name evidence="8" type="ORF">C8N44_11966</name>
</gene>
<dbReference type="InterPro" id="IPR004872">
    <property type="entry name" value="Lipoprotein_NlpA"/>
</dbReference>
<evidence type="ECO:0000256" key="6">
    <source>
        <dbReference type="ARBA" id="ARBA00023288"/>
    </source>
</evidence>
<keyword evidence="3 7" id="KW-0732">Signal</keyword>
<dbReference type="CDD" id="cd13598">
    <property type="entry name" value="PBP2_lipoprotein_IlpA_like"/>
    <property type="match status" value="1"/>
</dbReference>
<dbReference type="SUPFAM" id="SSF53850">
    <property type="entry name" value="Periplasmic binding protein-like II"/>
    <property type="match status" value="1"/>
</dbReference>
<evidence type="ECO:0000256" key="2">
    <source>
        <dbReference type="ARBA" id="ARBA00008973"/>
    </source>
</evidence>
<sequence>MKTLTTFASVLAMTAGMAAAQDISVGVSPGQHGEIMEVVAEVAAEDGLNIDVVEFSDYVVPNQALADGDIEANSFQHRPYLERQMADRGFDLVEVGTTINTPMSLYSEEYASPEEIPDGSTIGIPNDPTNGGRALLVLQQKGLLTLADGVGLVPTVLDIAENPRNIRIQELDAAQLPRSLQDLDAAMINTNYAIASGLDPVNDAIATETDSPYVNIIVVRAGDEDEPWVEPLVNAYHSERVKQFIEEKYNGTVLTSW</sequence>
<organism evidence="8 9">
    <name type="scientific">Allosediminivita pacifica</name>
    <dbReference type="NCBI Taxonomy" id="1267769"/>
    <lineage>
        <taxon>Bacteria</taxon>
        <taxon>Pseudomonadati</taxon>
        <taxon>Pseudomonadota</taxon>
        <taxon>Alphaproteobacteria</taxon>
        <taxon>Rhodobacterales</taxon>
        <taxon>Paracoccaceae</taxon>
        <taxon>Allosediminivita</taxon>
    </lineage>
</organism>
<dbReference type="PIRSF" id="PIRSF002854">
    <property type="entry name" value="MetQ"/>
    <property type="match status" value="1"/>
</dbReference>
<dbReference type="Gene3D" id="3.40.190.10">
    <property type="entry name" value="Periplasmic binding protein-like II"/>
    <property type="match status" value="2"/>
</dbReference>
<keyword evidence="4" id="KW-0472">Membrane</keyword>
<evidence type="ECO:0000256" key="1">
    <source>
        <dbReference type="ARBA" id="ARBA00004635"/>
    </source>
</evidence>
<dbReference type="Pfam" id="PF03180">
    <property type="entry name" value="Lipoprotein_9"/>
    <property type="match status" value="1"/>
</dbReference>
<proteinExistence type="inferred from homology"/>
<accession>A0A2T6APZ8</accession>
<reference evidence="8 9" key="1">
    <citation type="submission" date="2018-04" db="EMBL/GenBank/DDBJ databases">
        <title>Genomic Encyclopedia of Archaeal and Bacterial Type Strains, Phase II (KMG-II): from individual species to whole genera.</title>
        <authorList>
            <person name="Goeker M."/>
        </authorList>
    </citation>
    <scope>NUCLEOTIDE SEQUENCE [LARGE SCALE GENOMIC DNA]</scope>
    <source>
        <strain evidence="8 9">DSM 29329</strain>
    </source>
</reference>
<name>A0A2T6APZ8_9RHOB</name>
<dbReference type="GO" id="GO:0016020">
    <property type="term" value="C:membrane"/>
    <property type="evidence" value="ECO:0007669"/>
    <property type="project" value="UniProtKB-SubCell"/>
</dbReference>
<dbReference type="OrthoDB" id="9812878at2"/>
<dbReference type="NCBIfam" id="TIGR00363">
    <property type="entry name" value="MetQ/NlpA family lipoprotein"/>
    <property type="match status" value="1"/>
</dbReference>
<dbReference type="RefSeq" id="WP_107977568.1">
    <property type="nucleotide sequence ID" value="NZ_BMEZ01000020.1"/>
</dbReference>
<feature type="chain" id="PRO_5015772801" evidence="7">
    <location>
        <begin position="21"/>
        <end position="257"/>
    </location>
</feature>
<evidence type="ECO:0000256" key="3">
    <source>
        <dbReference type="ARBA" id="ARBA00022729"/>
    </source>
</evidence>
<dbReference type="AlphaFoldDB" id="A0A2T6APZ8"/>
<feature type="signal peptide" evidence="7">
    <location>
        <begin position="1"/>
        <end position="20"/>
    </location>
</feature>
<evidence type="ECO:0000256" key="5">
    <source>
        <dbReference type="ARBA" id="ARBA00023139"/>
    </source>
</evidence>
<comment type="caution">
    <text evidence="8">The sequence shown here is derived from an EMBL/GenBank/DDBJ whole genome shotgun (WGS) entry which is preliminary data.</text>
</comment>
<keyword evidence="9" id="KW-1185">Reference proteome</keyword>
<evidence type="ECO:0000313" key="8">
    <source>
        <dbReference type="EMBL" id="PTX45908.1"/>
    </source>
</evidence>
<dbReference type="PANTHER" id="PTHR30429">
    <property type="entry name" value="D-METHIONINE-BINDING LIPOPROTEIN METQ"/>
    <property type="match status" value="1"/>
</dbReference>
<protein>
    <submittedName>
        <fullName evidence="8">D-methionine transport system substrate-binding protein</fullName>
    </submittedName>
</protein>
<dbReference type="PANTHER" id="PTHR30429:SF1">
    <property type="entry name" value="D-METHIONINE-BINDING LIPOPROTEIN METQ-RELATED"/>
    <property type="match status" value="1"/>
</dbReference>